<dbReference type="EMBL" id="JAFFZP010000002">
    <property type="protein sequence ID" value="MBN0986112.1"/>
    <property type="molecule type" value="Genomic_DNA"/>
</dbReference>
<keyword evidence="1" id="KW-0472">Membrane</keyword>
<dbReference type="Proteomes" id="UP000760472">
    <property type="component" value="Unassembled WGS sequence"/>
</dbReference>
<feature type="transmembrane region" description="Helical" evidence="1">
    <location>
        <begin position="6"/>
        <end position="24"/>
    </location>
</feature>
<name>A0ABS2W3N6_9GAMM</name>
<evidence type="ECO:0000313" key="3">
    <source>
        <dbReference type="Proteomes" id="UP000760472"/>
    </source>
</evidence>
<reference evidence="2 3" key="1">
    <citation type="submission" date="2021-02" db="EMBL/GenBank/DDBJ databases">
        <title>A novel species of genus Amphritea isolated from a fishpond in China.</title>
        <authorList>
            <person name="Lu H."/>
        </authorList>
    </citation>
    <scope>NUCLEOTIDE SEQUENCE [LARGE SCALE GENOMIC DNA]</scope>
    <source>
        <strain evidence="2 3">RP18W</strain>
    </source>
</reference>
<protein>
    <submittedName>
        <fullName evidence="2">Benzoate/H(+) symporter BenE family transporter</fullName>
    </submittedName>
</protein>
<evidence type="ECO:0000256" key="1">
    <source>
        <dbReference type="SAM" id="Phobius"/>
    </source>
</evidence>
<evidence type="ECO:0000313" key="2">
    <source>
        <dbReference type="EMBL" id="MBN0986112.1"/>
    </source>
</evidence>
<proteinExistence type="predicted"/>
<keyword evidence="1" id="KW-1133">Transmembrane helix</keyword>
<organism evidence="2 3">
    <name type="scientific">Amphritea pacifica</name>
    <dbReference type="NCBI Taxonomy" id="2811233"/>
    <lineage>
        <taxon>Bacteria</taxon>
        <taxon>Pseudomonadati</taxon>
        <taxon>Pseudomonadota</taxon>
        <taxon>Gammaproteobacteria</taxon>
        <taxon>Oceanospirillales</taxon>
        <taxon>Oceanospirillaceae</taxon>
        <taxon>Amphritea</taxon>
    </lineage>
</organism>
<accession>A0ABS2W3N6</accession>
<keyword evidence="3" id="KW-1185">Reference proteome</keyword>
<sequence>MTYLITFVVTASGMSYLGIGAAFWEGGYRAAKLLGVISETGKYEGMVQTKLITYSSTQKLNA</sequence>
<gene>
    <name evidence="2" type="ORF">JW498_01925</name>
</gene>
<keyword evidence="1" id="KW-0812">Transmembrane</keyword>
<comment type="caution">
    <text evidence="2">The sequence shown here is derived from an EMBL/GenBank/DDBJ whole genome shotgun (WGS) entry which is preliminary data.</text>
</comment>